<dbReference type="Proteomes" id="UP000322873">
    <property type="component" value="Unassembled WGS sequence"/>
</dbReference>
<evidence type="ECO:0000313" key="1">
    <source>
        <dbReference type="EMBL" id="KAA8577316.1"/>
    </source>
</evidence>
<keyword evidence="2" id="KW-1185">Reference proteome</keyword>
<gene>
    <name evidence="1" type="ORF">EYC84_007284</name>
</gene>
<name>A0A5M9KAN5_MONFR</name>
<dbReference type="EMBL" id="VICG01000001">
    <property type="protein sequence ID" value="KAA8577316.1"/>
    <property type="molecule type" value="Genomic_DNA"/>
</dbReference>
<proteinExistence type="predicted"/>
<accession>A0A5M9KAN5</accession>
<sequence>MCFSKYLCAMGYGQYDFTNRHQQIPTFLSSAMNTVLNPPTVPPISKPPRQTDEHSLNCFSNSRKEVKERAAAAIGIDLWYH</sequence>
<protein>
    <submittedName>
        <fullName evidence="1">Uncharacterized protein</fullName>
    </submittedName>
</protein>
<evidence type="ECO:0000313" key="2">
    <source>
        <dbReference type="Proteomes" id="UP000322873"/>
    </source>
</evidence>
<comment type="caution">
    <text evidence="1">The sequence shown here is derived from an EMBL/GenBank/DDBJ whole genome shotgun (WGS) entry which is preliminary data.</text>
</comment>
<dbReference type="AlphaFoldDB" id="A0A5M9KAN5"/>
<organism evidence="1 2">
    <name type="scientific">Monilinia fructicola</name>
    <name type="common">Brown rot fungus</name>
    <name type="synonym">Ciboria fructicola</name>
    <dbReference type="NCBI Taxonomy" id="38448"/>
    <lineage>
        <taxon>Eukaryota</taxon>
        <taxon>Fungi</taxon>
        <taxon>Dikarya</taxon>
        <taxon>Ascomycota</taxon>
        <taxon>Pezizomycotina</taxon>
        <taxon>Leotiomycetes</taxon>
        <taxon>Helotiales</taxon>
        <taxon>Sclerotiniaceae</taxon>
        <taxon>Monilinia</taxon>
    </lineage>
</organism>
<reference evidence="1 2" key="1">
    <citation type="submission" date="2019-06" db="EMBL/GenBank/DDBJ databases">
        <title>Genome Sequence of the Brown Rot Fungal Pathogen Monilinia fructicola.</title>
        <authorList>
            <person name="De Miccolis Angelini R.M."/>
            <person name="Landi L."/>
            <person name="Abate D."/>
            <person name="Pollastro S."/>
            <person name="Romanazzi G."/>
            <person name="Faretra F."/>
        </authorList>
    </citation>
    <scope>NUCLEOTIDE SEQUENCE [LARGE SCALE GENOMIC DNA]</scope>
    <source>
        <strain evidence="1 2">Mfrc123</strain>
    </source>
</reference>